<keyword evidence="4" id="KW-1185">Reference proteome</keyword>
<dbReference type="SUPFAM" id="SSF49464">
    <property type="entry name" value="Carboxypeptidase regulatory domain-like"/>
    <property type="match status" value="1"/>
</dbReference>
<dbReference type="InterPro" id="IPR006652">
    <property type="entry name" value="Kelch_1"/>
</dbReference>
<evidence type="ECO:0000256" key="1">
    <source>
        <dbReference type="ARBA" id="ARBA00022441"/>
    </source>
</evidence>
<evidence type="ECO:0000313" key="4">
    <source>
        <dbReference type="Proteomes" id="UP000199138"/>
    </source>
</evidence>
<proteinExistence type="predicted"/>
<dbReference type="STRING" id="1224947.SAMN05216480_1221"/>
<sequence>MFGFREFILYNISEWACGNTLFHLIKVYGFKIRQNESKILILWKTNVMGKILTLLCMGVFWMYANPIFAQDIQGVVLNVLTDKPVADVYIFSEGDKLVASTNADGEFQLLSSLGLKNRSQLIFSHVGFEDYKVDFKDLQEQTVIYLKQIEEQLDEVTLNGKRKLHSRVQYTEIASLKDRLFDFGAVLQGNKIYVDGGNLSKENNAFISGDFNNGNVGSSTTMQEQLRSAEIRSYFFKEYSDVMHVYDIENNSWATLDKKFRKRAYHQMLSYKNNLYMLGGRFYSKNHRFEYLDNMTEVFNIAKDTVILDNTNPHEATRFGAINFKGNFVLFGGSVKQHKNGSVEYSKEVHLFDATSGYWYALKDMPDAKEVNAVLVGDKVYLIGGFDGKELKSIQTFDLKSGEWANEGSLRTAMEYPALAVLGNSIYMFENGILASYNINTKSLKEYYINLQLYGSHMFIYNNDLYIIGGQYRNRGVALPTSKCYKLSLRQLENTKVIHMNTL</sequence>
<dbReference type="Gene3D" id="2.120.10.80">
    <property type="entry name" value="Kelch-type beta propeller"/>
    <property type="match status" value="1"/>
</dbReference>
<keyword evidence="2" id="KW-0677">Repeat</keyword>
<protein>
    <submittedName>
        <fullName evidence="3">Kelch motif-containing protein</fullName>
    </submittedName>
</protein>
<dbReference type="Pfam" id="PF24681">
    <property type="entry name" value="Kelch_KLHDC2_KLHL20_DRC7"/>
    <property type="match status" value="1"/>
</dbReference>
<name>A0A1I7IU36_9FLAO</name>
<keyword evidence="1" id="KW-0880">Kelch repeat</keyword>
<dbReference type="PANTHER" id="PTHR45632">
    <property type="entry name" value="LD33804P"/>
    <property type="match status" value="1"/>
</dbReference>
<accession>A0A1I7IU36</accession>
<dbReference type="SUPFAM" id="SSF117281">
    <property type="entry name" value="Kelch motif"/>
    <property type="match status" value="1"/>
</dbReference>
<dbReference type="EMBL" id="FPBK01000022">
    <property type="protein sequence ID" value="SFU76430.1"/>
    <property type="molecule type" value="Genomic_DNA"/>
</dbReference>
<evidence type="ECO:0000313" key="3">
    <source>
        <dbReference type="EMBL" id="SFU76430.1"/>
    </source>
</evidence>
<reference evidence="3 4" key="1">
    <citation type="submission" date="2016-10" db="EMBL/GenBank/DDBJ databases">
        <authorList>
            <person name="de Groot N.N."/>
        </authorList>
    </citation>
    <scope>NUCLEOTIDE SEQUENCE [LARGE SCALE GENOMIC DNA]</scope>
    <source>
        <strain evidence="3 4">CGMCC 1.12333</strain>
    </source>
</reference>
<dbReference type="PANTHER" id="PTHR45632:SF3">
    <property type="entry name" value="KELCH-LIKE PROTEIN 32"/>
    <property type="match status" value="1"/>
</dbReference>
<dbReference type="SMART" id="SM00612">
    <property type="entry name" value="Kelch"/>
    <property type="match status" value="1"/>
</dbReference>
<dbReference type="InterPro" id="IPR015915">
    <property type="entry name" value="Kelch-typ_b-propeller"/>
</dbReference>
<organism evidence="3 4">
    <name type="scientific">Pustulibacterium marinum</name>
    <dbReference type="NCBI Taxonomy" id="1224947"/>
    <lineage>
        <taxon>Bacteria</taxon>
        <taxon>Pseudomonadati</taxon>
        <taxon>Bacteroidota</taxon>
        <taxon>Flavobacteriia</taxon>
        <taxon>Flavobacteriales</taxon>
        <taxon>Flavobacteriaceae</taxon>
        <taxon>Pustulibacterium</taxon>
    </lineage>
</organism>
<dbReference type="AlphaFoldDB" id="A0A1I7IU36"/>
<dbReference type="Pfam" id="PF13715">
    <property type="entry name" value="CarbopepD_reg_2"/>
    <property type="match status" value="1"/>
</dbReference>
<gene>
    <name evidence="3" type="ORF">SAMN05216480_1221</name>
</gene>
<dbReference type="InterPro" id="IPR008969">
    <property type="entry name" value="CarboxyPept-like_regulatory"/>
</dbReference>
<evidence type="ECO:0000256" key="2">
    <source>
        <dbReference type="ARBA" id="ARBA00022737"/>
    </source>
</evidence>
<dbReference type="Proteomes" id="UP000199138">
    <property type="component" value="Unassembled WGS sequence"/>
</dbReference>